<evidence type="ECO:0000313" key="4">
    <source>
        <dbReference type="Proteomes" id="UP000191522"/>
    </source>
</evidence>
<feature type="compositionally biased region" description="Polar residues" evidence="1">
    <location>
        <begin position="1012"/>
        <end position="1022"/>
    </location>
</feature>
<dbReference type="GO" id="GO:0006405">
    <property type="term" value="P:RNA export from nucleus"/>
    <property type="evidence" value="ECO:0007669"/>
    <property type="project" value="TreeGrafter"/>
</dbReference>
<dbReference type="GO" id="GO:0005634">
    <property type="term" value="C:nucleus"/>
    <property type="evidence" value="ECO:0007669"/>
    <property type="project" value="TreeGrafter"/>
</dbReference>
<protein>
    <recommendedName>
        <fullName evidence="2">Exportin-5 C-terminal domain-containing protein</fullName>
    </recommendedName>
</protein>
<sequence length="1229" mass="139180">MAAEELSEAGMADIIRALEVIHSPTSTNELRKQALSFVESLKATDAAARNGFLLASRADHAPVVRYFGLTLLDHVLRHLSFTDAEESANLRSMILQLAENIRPEDPNYLRNKIPQLWSEAAKKSWGLDWMDMDAALFKFWGSSLVHNELVLSVIETLSEDVFFREDTVSSLRGSELNRALVEIFTPATIVEQINPDKNTNAALRCGQEGWLVRICEFLDNCVQNVSSSPQARDAAVKALAALRSALSWSIYKAVTASQAVPSIFRALTCQDEQVLLAAIEALHALYGRNNMGNEDSHGLVCLIFEAEYLNTLQSLYQWSIVGPDDVHEPKYLVSKKLSEMVSYIAGCLEDERFLRDTMNRLDLPSFFNFMIMIMQHPSLSVSIPVLHLWSKLLPTQKIGTLDFVVSQTPNFLNICTQRLIRWESLPTDSENPTVQFLVEDIDTTPERHVFVGNYRRYCSSIIESITMKRPKDAVREILSRVDENLNSLYDGLEPFSMQTFSKSAISLMRADAQFAVVEAVIKGYSKWVESLGQAPQQDEQERSELEFAVENWSSTLMQRSFEDPVLKQRVIKLVVDISSRALDNHPAFALKVLEHILMTRLPDQPSYPVYSEAVKELHGLASHELRRLAIRYADYFSTFYDLLEPKITEITLANQVDDKLKMELTSILVIIMQRANNIDPNLRQSRLTSFLEPIREAWQDAEFRRMCSSFEGFCLMLGLENVGSYMQAKQAHRLADWSDVILDNEGKNVQEEMTRKFQMLPLRGTKTMLAVSTDKLKKSAPAYQVACGMWQDLIPQILPTLLQLLSHAHAFHNPSNWAVSDEMRAVVERILTDRFWQAGISTGSRDDFYAKITASKATLEGFASSVRGKIRAVRESCYSMLFSMSRMRHQFYGFAELPGPLSESLFKDAEHLSSHQYSVLLNISRCLIDDCPVQYRSQFLSSMLSTLFRSIDTKITTEWELIEQRKSGLADGDLTDEMKSESVLRQLTYSAVIMVASLFDPQRGDPDRTDTDPSAPQMTPEQSESIRYFVLSSPEIFEPVMLFCTHALRMRDTRCCSIITRVVRSILADFAPPNNSPTTATIREFICTDVLQACITSVHESYFVDMQKDLAQLIAAIWVLYGPVSQTPRSTFLSLPGISEEKVAYTETALQRCVSPRQQRALILELLEPLRGVSVAEQGKILGSREERRKARTALQERYMTNEMETQQENHRVDINDGPDLSGVADMFG</sequence>
<dbReference type="InterPro" id="IPR045478">
    <property type="entry name" value="Exportin-5_C"/>
</dbReference>
<dbReference type="PANTHER" id="PTHR11223:SF3">
    <property type="entry name" value="EXPORTIN-5"/>
    <property type="match status" value="1"/>
</dbReference>
<dbReference type="GO" id="GO:0005049">
    <property type="term" value="F:nuclear export signal receptor activity"/>
    <property type="evidence" value="ECO:0007669"/>
    <property type="project" value="InterPro"/>
</dbReference>
<accession>A0A1V6PIL3</accession>
<dbReference type="GO" id="GO:0003723">
    <property type="term" value="F:RNA binding"/>
    <property type="evidence" value="ECO:0007669"/>
    <property type="project" value="TreeGrafter"/>
</dbReference>
<dbReference type="SUPFAM" id="SSF48371">
    <property type="entry name" value="ARM repeat"/>
    <property type="match status" value="1"/>
</dbReference>
<keyword evidence="4" id="KW-1185">Reference proteome</keyword>
<evidence type="ECO:0000256" key="1">
    <source>
        <dbReference type="SAM" id="MobiDB-lite"/>
    </source>
</evidence>
<dbReference type="GO" id="GO:0042565">
    <property type="term" value="C:RNA nuclear export complex"/>
    <property type="evidence" value="ECO:0007669"/>
    <property type="project" value="TreeGrafter"/>
</dbReference>
<evidence type="ECO:0000259" key="2">
    <source>
        <dbReference type="Pfam" id="PF19273"/>
    </source>
</evidence>
<dbReference type="AlphaFoldDB" id="A0A1V6PIL3"/>
<dbReference type="Gene3D" id="1.25.10.10">
    <property type="entry name" value="Leucine-rich Repeat Variant"/>
    <property type="match status" value="1"/>
</dbReference>
<dbReference type="Pfam" id="PF19273">
    <property type="entry name" value="Exportin-5"/>
    <property type="match status" value="1"/>
</dbReference>
<dbReference type="STRING" id="69771.A0A1V6PIL3"/>
<feature type="region of interest" description="Disordered" evidence="1">
    <location>
        <begin position="1000"/>
        <end position="1022"/>
    </location>
</feature>
<feature type="compositionally biased region" description="Basic and acidic residues" evidence="1">
    <location>
        <begin position="1002"/>
        <end position="1011"/>
    </location>
</feature>
<dbReference type="InterPro" id="IPR016024">
    <property type="entry name" value="ARM-type_fold"/>
</dbReference>
<reference evidence="4" key="1">
    <citation type="journal article" date="2017" name="Nat. Microbiol.">
        <title>Global analysis of biosynthetic gene clusters reveals vast potential of secondary metabolite production in Penicillium species.</title>
        <authorList>
            <person name="Nielsen J.C."/>
            <person name="Grijseels S."/>
            <person name="Prigent S."/>
            <person name="Ji B."/>
            <person name="Dainat J."/>
            <person name="Nielsen K.F."/>
            <person name="Frisvad J.C."/>
            <person name="Workman M."/>
            <person name="Nielsen J."/>
        </authorList>
    </citation>
    <scope>NUCLEOTIDE SEQUENCE [LARGE SCALE GENOMIC DNA]</scope>
    <source>
        <strain evidence="4">IBT 11843</strain>
    </source>
</reference>
<dbReference type="OMA" id="IAKRSWG"/>
<evidence type="ECO:0000313" key="3">
    <source>
        <dbReference type="EMBL" id="OQD76885.1"/>
    </source>
</evidence>
<name>A0A1V6PIL3_PENDC</name>
<comment type="caution">
    <text evidence="3">The sequence shown here is derived from an EMBL/GenBank/DDBJ whole genome shotgun (WGS) entry which is preliminary data.</text>
</comment>
<dbReference type="InterPro" id="IPR011989">
    <property type="entry name" value="ARM-like"/>
</dbReference>
<dbReference type="PANTHER" id="PTHR11223">
    <property type="entry name" value="EXPORTIN 1/5"/>
    <property type="match status" value="1"/>
</dbReference>
<dbReference type="OrthoDB" id="2215036at2759"/>
<dbReference type="GO" id="GO:0006611">
    <property type="term" value="P:protein export from nucleus"/>
    <property type="evidence" value="ECO:0007669"/>
    <property type="project" value="InterPro"/>
</dbReference>
<dbReference type="Proteomes" id="UP000191522">
    <property type="component" value="Unassembled WGS sequence"/>
</dbReference>
<gene>
    <name evidence="3" type="ORF">PENDEC_c003G03243</name>
</gene>
<proteinExistence type="predicted"/>
<dbReference type="InterPro" id="IPR045065">
    <property type="entry name" value="XPO1/5"/>
</dbReference>
<dbReference type="GO" id="GO:0005737">
    <property type="term" value="C:cytoplasm"/>
    <property type="evidence" value="ECO:0007669"/>
    <property type="project" value="TreeGrafter"/>
</dbReference>
<feature type="domain" description="Exportin-5 C-terminal" evidence="2">
    <location>
        <begin position="328"/>
        <end position="1173"/>
    </location>
</feature>
<organism evidence="3 4">
    <name type="scientific">Penicillium decumbens</name>
    <dbReference type="NCBI Taxonomy" id="69771"/>
    <lineage>
        <taxon>Eukaryota</taxon>
        <taxon>Fungi</taxon>
        <taxon>Dikarya</taxon>
        <taxon>Ascomycota</taxon>
        <taxon>Pezizomycotina</taxon>
        <taxon>Eurotiomycetes</taxon>
        <taxon>Eurotiomycetidae</taxon>
        <taxon>Eurotiales</taxon>
        <taxon>Aspergillaceae</taxon>
        <taxon>Penicillium</taxon>
    </lineage>
</organism>
<dbReference type="EMBL" id="MDYL01000003">
    <property type="protein sequence ID" value="OQD76885.1"/>
    <property type="molecule type" value="Genomic_DNA"/>
</dbReference>